<evidence type="ECO:0000313" key="2">
    <source>
        <dbReference type="Proteomes" id="UP000431744"/>
    </source>
</evidence>
<dbReference type="SUPFAM" id="SSF54285">
    <property type="entry name" value="MoaD/ThiS"/>
    <property type="match status" value="1"/>
</dbReference>
<dbReference type="EMBL" id="WBJY01000001">
    <property type="protein sequence ID" value="KAB1648836.1"/>
    <property type="molecule type" value="Genomic_DNA"/>
</dbReference>
<accession>A0A6H9WJ50</accession>
<proteinExistence type="predicted"/>
<name>A0A6H9WJ50_9MICO</name>
<protein>
    <submittedName>
        <fullName evidence="1">MoaD/ThiS family protein</fullName>
    </submittedName>
</protein>
<evidence type="ECO:0000313" key="1">
    <source>
        <dbReference type="EMBL" id="KAB1648836.1"/>
    </source>
</evidence>
<keyword evidence="2" id="KW-1185">Reference proteome</keyword>
<comment type="caution">
    <text evidence="1">The sequence shown here is derived from an EMBL/GenBank/DDBJ whole genome shotgun (WGS) entry which is preliminary data.</text>
</comment>
<dbReference type="Gene3D" id="3.10.20.30">
    <property type="match status" value="1"/>
</dbReference>
<dbReference type="InterPro" id="IPR003749">
    <property type="entry name" value="ThiS/MoaD-like"/>
</dbReference>
<dbReference type="OrthoDB" id="4331766at2"/>
<sequence length="81" mass="8402">MITVRFFAAAADAAGTESLELDASGLESVGAVAEQLADRFGGELRRVIDRSSFLLNGERVETVHSIAPGDAIDVLPPFAGG</sequence>
<gene>
    <name evidence="1" type="ORF">F8O04_00585</name>
</gene>
<reference evidence="1 2" key="1">
    <citation type="submission" date="2019-09" db="EMBL/GenBank/DDBJ databases">
        <title>Phylogeny of genus Pseudoclavibacter and closely related genus.</title>
        <authorList>
            <person name="Li Y."/>
        </authorList>
    </citation>
    <scope>NUCLEOTIDE SEQUENCE [LARGE SCALE GENOMIC DNA]</scope>
    <source>
        <strain evidence="1 2">EGI 60007</strain>
    </source>
</reference>
<dbReference type="Proteomes" id="UP000431744">
    <property type="component" value="Unassembled WGS sequence"/>
</dbReference>
<dbReference type="InterPro" id="IPR012675">
    <property type="entry name" value="Beta-grasp_dom_sf"/>
</dbReference>
<dbReference type="AlphaFoldDB" id="A0A6H9WJ50"/>
<dbReference type="CDD" id="cd17040">
    <property type="entry name" value="Ubl_MoaD_like"/>
    <property type="match status" value="1"/>
</dbReference>
<dbReference type="Pfam" id="PF02597">
    <property type="entry name" value="ThiS"/>
    <property type="match status" value="1"/>
</dbReference>
<organism evidence="1 2">
    <name type="scientific">Pseudoclavibacter endophyticus</name>
    <dbReference type="NCBI Taxonomy" id="1778590"/>
    <lineage>
        <taxon>Bacteria</taxon>
        <taxon>Bacillati</taxon>
        <taxon>Actinomycetota</taxon>
        <taxon>Actinomycetes</taxon>
        <taxon>Micrococcales</taxon>
        <taxon>Microbacteriaceae</taxon>
        <taxon>Pseudoclavibacter</taxon>
    </lineage>
</organism>
<dbReference type="RefSeq" id="WP_158027390.1">
    <property type="nucleotide sequence ID" value="NZ_BMHG01000001.1"/>
</dbReference>
<dbReference type="InterPro" id="IPR016155">
    <property type="entry name" value="Mopterin_synth/thiamin_S_b"/>
</dbReference>